<reference evidence="2" key="1">
    <citation type="journal article" date="2019" name="Microbiol. Immunol.">
        <title>Molecular and phenotypic characterization of Leptospira johnsonii sp. nov., Leptospira ellinghausenii sp. nov. and Leptospira ryugenii sp. nov. isolated from soil and water in Japan.</title>
        <authorList>
            <person name="Masuzawa T."/>
            <person name="Saito M."/>
            <person name="Nakao R."/>
            <person name="Nikaido Y."/>
            <person name="Matsumoto M."/>
            <person name="Ogawa M."/>
            <person name="Yokoyama M."/>
            <person name="Hidaka Y."/>
            <person name="Tomita J."/>
            <person name="Sakakibara K."/>
            <person name="Suzuki K."/>
            <person name="Yasuda S."/>
            <person name="Sato H."/>
            <person name="Yamaguchi M."/>
            <person name="Yoshida S.I."/>
            <person name="Koizumi N."/>
            <person name="Kawamura Y."/>
        </authorList>
    </citation>
    <scope>NUCLEOTIDE SEQUENCE [LARGE SCALE GENOMIC DNA]</scope>
    <source>
        <strain evidence="2">E18</strain>
    </source>
</reference>
<dbReference type="Proteomes" id="UP000245206">
    <property type="component" value="Unassembled WGS sequence"/>
</dbReference>
<comment type="caution">
    <text evidence="1">The sequence shown here is derived from an EMBL/GenBank/DDBJ whole genome shotgun (WGS) entry which is preliminary data.</text>
</comment>
<organism evidence="1 2">
    <name type="scientific">Leptospira ellinghausenii</name>
    <dbReference type="NCBI Taxonomy" id="1917822"/>
    <lineage>
        <taxon>Bacteria</taxon>
        <taxon>Pseudomonadati</taxon>
        <taxon>Spirochaetota</taxon>
        <taxon>Spirochaetia</taxon>
        <taxon>Leptospirales</taxon>
        <taxon>Leptospiraceae</taxon>
        <taxon>Leptospira</taxon>
    </lineage>
</organism>
<dbReference type="RefSeq" id="WP_245918420.1">
    <property type="nucleotide sequence ID" value="NZ_BFAZ01000009.1"/>
</dbReference>
<proteinExistence type="predicted"/>
<sequence>MKPILFATKYRVNLKQVASLCLFFLFLLLFVTCKKEKGINHIEWQNESLGLTSELCKKFRECFDTEWKSIPENLKKFTEGRLEESNCQKRFRESNAYKLIGNDPKLIQSSYEECHNLVMVMTCSELQSGKMDSINACVTFQQIQNR</sequence>
<protein>
    <submittedName>
        <fullName evidence="1">Uncharacterized protein</fullName>
    </submittedName>
</protein>
<keyword evidence="2" id="KW-1185">Reference proteome</keyword>
<gene>
    <name evidence="1" type="ORF">LPTSP2_25940</name>
</gene>
<dbReference type="EMBL" id="BFAZ01000009">
    <property type="protein sequence ID" value="GBF43297.1"/>
    <property type="molecule type" value="Genomic_DNA"/>
</dbReference>
<name>A0A2P2DF80_9LEPT</name>
<evidence type="ECO:0000313" key="2">
    <source>
        <dbReference type="Proteomes" id="UP000245206"/>
    </source>
</evidence>
<evidence type="ECO:0000313" key="1">
    <source>
        <dbReference type="EMBL" id="GBF43297.1"/>
    </source>
</evidence>
<dbReference type="NCBIfam" id="NF047485">
    <property type="entry name" value="LA_2478_plus"/>
    <property type="match status" value="1"/>
</dbReference>
<accession>A0A2P2DF80</accession>
<dbReference type="AlphaFoldDB" id="A0A2P2DF80"/>